<dbReference type="CDD" id="cd00570">
    <property type="entry name" value="GST_N_family"/>
    <property type="match status" value="1"/>
</dbReference>
<evidence type="ECO:0000313" key="3">
    <source>
        <dbReference type="EMBL" id="KAF2843220.1"/>
    </source>
</evidence>
<evidence type="ECO:0000313" key="4">
    <source>
        <dbReference type="Proteomes" id="UP000799429"/>
    </source>
</evidence>
<dbReference type="EMBL" id="MU006089">
    <property type="protein sequence ID" value="KAF2843220.1"/>
    <property type="molecule type" value="Genomic_DNA"/>
</dbReference>
<name>A0A9P4SIM6_9PEZI</name>
<sequence length="334" mass="37679">MSVPNNIILFHYPYSPFARRVTWYLTLRGIEYAQCIQPPILPRKDLSDLGISYRRIPLMSIGRDVYLDSRLILRKLEAKFPDGALGAKSGEQQGIQRLLERYTIDSGLFDRAASLLPSSLPLMQDPKFKKDREEFSGRSWSEEDLEKRKPESLVYVRDAFNLLETTLLADGRDWILRSEKVTLADIEAIWVFHWLVELNALPQNVVSAETYPKVYAWIARFRAALKSAKSSAPKPVSIQGPDAIKHIINAEFAEPSGGVDKSDPLALNEGDDVELWPIDSGFSHHDRGKLVVLTPEEVTVASRNNSHGKEIRIHAGRWGFRVARATGGTESSRL</sequence>
<dbReference type="InterPro" id="IPR058268">
    <property type="entry name" value="DUF7962"/>
</dbReference>
<accession>A0A9P4SIM6</accession>
<keyword evidence="4" id="KW-1185">Reference proteome</keyword>
<dbReference type="OrthoDB" id="202840at2759"/>
<dbReference type="Proteomes" id="UP000799429">
    <property type="component" value="Unassembled WGS sequence"/>
</dbReference>
<dbReference type="InterPro" id="IPR036282">
    <property type="entry name" value="Glutathione-S-Trfase_C_sf"/>
</dbReference>
<dbReference type="Gene3D" id="1.20.1050.10">
    <property type="match status" value="1"/>
</dbReference>
<dbReference type="Pfam" id="PF25907">
    <property type="entry name" value="DUF7962"/>
    <property type="match status" value="1"/>
</dbReference>
<dbReference type="InterPro" id="IPR004045">
    <property type="entry name" value="Glutathione_S-Trfase_N"/>
</dbReference>
<dbReference type="InterPro" id="IPR036249">
    <property type="entry name" value="Thioredoxin-like_sf"/>
</dbReference>
<dbReference type="SUPFAM" id="SSF52833">
    <property type="entry name" value="Thioredoxin-like"/>
    <property type="match status" value="1"/>
</dbReference>
<organism evidence="3 4">
    <name type="scientific">Patellaria atrata CBS 101060</name>
    <dbReference type="NCBI Taxonomy" id="1346257"/>
    <lineage>
        <taxon>Eukaryota</taxon>
        <taxon>Fungi</taxon>
        <taxon>Dikarya</taxon>
        <taxon>Ascomycota</taxon>
        <taxon>Pezizomycotina</taxon>
        <taxon>Dothideomycetes</taxon>
        <taxon>Dothideomycetes incertae sedis</taxon>
        <taxon>Patellariales</taxon>
        <taxon>Patellariaceae</taxon>
        <taxon>Patellaria</taxon>
    </lineage>
</organism>
<comment type="caution">
    <text evidence="3">The sequence shown here is derived from an EMBL/GenBank/DDBJ whole genome shotgun (WGS) entry which is preliminary data.</text>
</comment>
<reference evidence="3" key="1">
    <citation type="journal article" date="2020" name="Stud. Mycol.">
        <title>101 Dothideomycetes genomes: a test case for predicting lifestyles and emergence of pathogens.</title>
        <authorList>
            <person name="Haridas S."/>
            <person name="Albert R."/>
            <person name="Binder M."/>
            <person name="Bloem J."/>
            <person name="Labutti K."/>
            <person name="Salamov A."/>
            <person name="Andreopoulos B."/>
            <person name="Baker S."/>
            <person name="Barry K."/>
            <person name="Bills G."/>
            <person name="Bluhm B."/>
            <person name="Cannon C."/>
            <person name="Castanera R."/>
            <person name="Culley D."/>
            <person name="Daum C."/>
            <person name="Ezra D."/>
            <person name="Gonzalez J."/>
            <person name="Henrissat B."/>
            <person name="Kuo A."/>
            <person name="Liang C."/>
            <person name="Lipzen A."/>
            <person name="Lutzoni F."/>
            <person name="Magnuson J."/>
            <person name="Mondo S."/>
            <person name="Nolan M."/>
            <person name="Ohm R."/>
            <person name="Pangilinan J."/>
            <person name="Park H.-J."/>
            <person name="Ramirez L."/>
            <person name="Alfaro M."/>
            <person name="Sun H."/>
            <person name="Tritt A."/>
            <person name="Yoshinaga Y."/>
            <person name="Zwiers L.-H."/>
            <person name="Turgeon B."/>
            <person name="Goodwin S."/>
            <person name="Spatafora J."/>
            <person name="Crous P."/>
            <person name="Grigoriev I."/>
        </authorList>
    </citation>
    <scope>NUCLEOTIDE SEQUENCE</scope>
    <source>
        <strain evidence="3">CBS 101060</strain>
    </source>
</reference>
<evidence type="ECO:0000259" key="2">
    <source>
        <dbReference type="Pfam" id="PF25907"/>
    </source>
</evidence>
<feature type="domain" description="GST N-terminal" evidence="1">
    <location>
        <begin position="9"/>
        <end position="81"/>
    </location>
</feature>
<gene>
    <name evidence="3" type="ORF">M501DRAFT_966442</name>
</gene>
<dbReference type="SUPFAM" id="SSF47616">
    <property type="entry name" value="GST C-terminal domain-like"/>
    <property type="match status" value="1"/>
</dbReference>
<proteinExistence type="predicted"/>
<dbReference type="Pfam" id="PF13417">
    <property type="entry name" value="GST_N_3"/>
    <property type="match status" value="1"/>
</dbReference>
<feature type="domain" description="DUF7962" evidence="2">
    <location>
        <begin position="111"/>
        <end position="229"/>
    </location>
</feature>
<evidence type="ECO:0000259" key="1">
    <source>
        <dbReference type="Pfam" id="PF13417"/>
    </source>
</evidence>
<dbReference type="Gene3D" id="3.40.30.110">
    <property type="match status" value="2"/>
</dbReference>
<protein>
    <submittedName>
        <fullName evidence="3">Glutathione S-transferase</fullName>
    </submittedName>
</protein>
<dbReference type="AlphaFoldDB" id="A0A9P4SIM6"/>